<dbReference type="GO" id="GO:0009507">
    <property type="term" value="C:chloroplast"/>
    <property type="evidence" value="ECO:0007669"/>
    <property type="project" value="UniProtKB-SubCell"/>
</dbReference>
<geneLocation type="chloroplast" evidence="11"/>
<comment type="subcellular location">
    <subcellularLocation>
        <location evidence="2 9">Plastid</location>
        <location evidence="2 9">Chloroplast</location>
    </subcellularLocation>
</comment>
<keyword evidence="5 11" id="KW-0150">Chloroplast</keyword>
<evidence type="ECO:0000256" key="8">
    <source>
        <dbReference type="ARBA" id="ARBA00023274"/>
    </source>
</evidence>
<dbReference type="GO" id="GO:0005840">
    <property type="term" value="C:ribosome"/>
    <property type="evidence" value="ECO:0007669"/>
    <property type="project" value="UniProtKB-KW"/>
</dbReference>
<evidence type="ECO:0000256" key="10">
    <source>
        <dbReference type="SAM" id="SignalP"/>
    </source>
</evidence>
<dbReference type="PANTHER" id="PTHR35108:SF1">
    <property type="entry name" value="OS04G0461100 PROTEIN"/>
    <property type="match status" value="1"/>
</dbReference>
<feature type="chain" id="PRO_5004175987" description="Small ribosomal subunit protein cS23" evidence="10">
    <location>
        <begin position="17"/>
        <end position="101"/>
    </location>
</feature>
<evidence type="ECO:0000256" key="6">
    <source>
        <dbReference type="ARBA" id="ARBA00022640"/>
    </source>
</evidence>
<gene>
    <name evidence="9 11" type="primary">ycf65</name>
</gene>
<evidence type="ECO:0000256" key="5">
    <source>
        <dbReference type="ARBA" id="ARBA00022528"/>
    </source>
</evidence>
<dbReference type="SMR" id="Q0R3K4"/>
<dbReference type="GO" id="GO:1990904">
    <property type="term" value="C:ribonucleoprotein complex"/>
    <property type="evidence" value="ECO:0007669"/>
    <property type="project" value="UniProtKB-KW"/>
</dbReference>
<dbReference type="PANTHER" id="PTHR35108">
    <property type="entry name" value="30S RIBOSOMAL PROTEIN 3, CHLOROPLASTIC"/>
    <property type="match status" value="1"/>
</dbReference>
<dbReference type="HAMAP" id="MF_00619">
    <property type="entry name" value="Ribosomal_plastid_cS23"/>
    <property type="match status" value="1"/>
</dbReference>
<keyword evidence="6 11" id="KW-0934">Plastid</keyword>
<proteinExistence type="inferred from homology"/>
<dbReference type="Gene3D" id="3.30.390.140">
    <property type="match status" value="1"/>
</dbReference>
<dbReference type="InterPro" id="IPR006924">
    <property type="entry name" value="Ribosomal_cS23-like"/>
</dbReference>
<evidence type="ECO:0000256" key="2">
    <source>
        <dbReference type="ARBA" id="ARBA00004229"/>
    </source>
</evidence>
<comment type="subunit">
    <text evidence="4 9">Part of the 30S ribosomal subunit.</text>
</comment>
<dbReference type="GO" id="GO:0003735">
    <property type="term" value="F:structural constituent of ribosome"/>
    <property type="evidence" value="ECO:0007669"/>
    <property type="project" value="InterPro"/>
</dbReference>
<evidence type="ECO:0000313" key="11">
    <source>
        <dbReference type="EMBL" id="ABB02363.1"/>
    </source>
</evidence>
<dbReference type="GO" id="GO:0006412">
    <property type="term" value="P:translation"/>
    <property type="evidence" value="ECO:0007669"/>
    <property type="project" value="UniProtKB-UniRule"/>
</dbReference>
<dbReference type="AlphaFoldDB" id="Q0R3K4"/>
<protein>
    <recommendedName>
        <fullName evidence="9">Small ribosomal subunit protein cS23</fullName>
    </recommendedName>
</protein>
<evidence type="ECO:0000256" key="3">
    <source>
        <dbReference type="ARBA" id="ARBA00008561"/>
    </source>
</evidence>
<comment type="function">
    <text evidence="1 9">Probably a ribosomal protein or a ribosome-associated protein.</text>
</comment>
<accession>Q0R3K4</accession>
<organism evidence="11">
    <name type="scientific">Euglena stellata</name>
    <dbReference type="NCBI Taxonomy" id="38278"/>
    <lineage>
        <taxon>Eukaryota</taxon>
        <taxon>Discoba</taxon>
        <taxon>Euglenozoa</taxon>
        <taxon>Euglenida</taxon>
        <taxon>Spirocuta</taxon>
        <taxon>Euglenophyceae</taxon>
        <taxon>Euglenales</taxon>
        <taxon>Euglenaceae</taxon>
        <taxon>Euglena</taxon>
    </lineage>
</organism>
<dbReference type="EMBL" id="DQ128158">
    <property type="protein sequence ID" value="ABB02363.1"/>
    <property type="molecule type" value="Genomic_DNA"/>
</dbReference>
<dbReference type="InterPro" id="IPR057257">
    <property type="entry name" value="Ribosomal_cS23"/>
</dbReference>
<sequence>MSSFILKFLWLEKSVAVGLDQKIGDRTTPVTEFFFWPQHDAWEEMKNFLEDKSWIDQSEVVILLNQITEVINYWQEKTELQKRDISHLTEKFPNVVFVGFD</sequence>
<reference evidence="11" key="1">
    <citation type="submission" date="2005-07" db="EMBL/GenBank/DDBJ databases">
        <title>Evolution of genetic elements in Euglena species.</title>
        <authorList>
            <person name="Sheveleva E.V."/>
            <person name="De Armond R.L."/>
            <person name="Perkumas K.M."/>
            <person name="Giordani N.V."/>
            <person name="Hallick R.B."/>
        </authorList>
    </citation>
    <scope>NUCLEOTIDE SEQUENCE</scope>
</reference>
<keyword evidence="10" id="KW-0732">Signal</keyword>
<evidence type="ECO:0000256" key="1">
    <source>
        <dbReference type="ARBA" id="ARBA00002396"/>
    </source>
</evidence>
<feature type="signal peptide" evidence="10">
    <location>
        <begin position="1"/>
        <end position="16"/>
    </location>
</feature>
<comment type="similarity">
    <text evidence="3 9">Belongs to the chloroplast-specific ribosomal protein cS23 family.</text>
</comment>
<dbReference type="Pfam" id="PF04839">
    <property type="entry name" value="PSRP-3_Ycf65"/>
    <property type="match status" value="1"/>
</dbReference>
<dbReference type="InterPro" id="IPR038447">
    <property type="entry name" value="PSRP-3/Ycf65_sf"/>
</dbReference>
<evidence type="ECO:0000256" key="9">
    <source>
        <dbReference type="HAMAP-Rule" id="MF_00619"/>
    </source>
</evidence>
<evidence type="ECO:0000256" key="4">
    <source>
        <dbReference type="ARBA" id="ARBA00011458"/>
    </source>
</evidence>
<keyword evidence="8 9" id="KW-0687">Ribonucleoprotein</keyword>
<name>Q0R3K4_EUGST</name>
<keyword evidence="7 9" id="KW-0689">Ribosomal protein</keyword>
<evidence type="ECO:0000256" key="7">
    <source>
        <dbReference type="ARBA" id="ARBA00022980"/>
    </source>
</evidence>